<evidence type="ECO:0000313" key="1">
    <source>
        <dbReference type="EMBL" id="VDS03355.1"/>
    </source>
</evidence>
<reference evidence="1 2" key="1">
    <citation type="submission" date="2018-12" db="EMBL/GenBank/DDBJ databases">
        <authorList>
            <person name="Criscuolo A."/>
        </authorList>
    </citation>
    <scope>NUCLEOTIDE SEQUENCE [LARGE SCALE GENOMIC DNA]</scope>
    <source>
        <strain evidence="1">ACIP1116281</strain>
    </source>
</reference>
<gene>
    <name evidence="1" type="ORF">DEVEQU_00476</name>
</gene>
<dbReference type="Proteomes" id="UP000268844">
    <property type="component" value="Unassembled WGS sequence"/>
</dbReference>
<name>A0A3S4EJL4_9HYPH</name>
<proteinExistence type="predicted"/>
<dbReference type="EMBL" id="UZWD01000006">
    <property type="protein sequence ID" value="VDS03355.1"/>
    <property type="molecule type" value="Genomic_DNA"/>
</dbReference>
<sequence>MVEENRDLKTYVFTKSAVLRAIKRLESQPIHEHFSGYLAILGAVRPGHDVTMADITHFHERYLRVLGASHRAPYVRPFKSRGHGLETFNVNVAGSYAPSSLRARGKLIDVIEVKGENRDVTYSLRPEHPSLVLDRLLKNVKIPVVSLVAFLYRDYGFELEKPDVGSCVTLFREEFGLDQRLPFEQAVFSTIFADDMTEYSDNDLEPVDGKEA</sequence>
<dbReference type="AlphaFoldDB" id="A0A3S4EJL4"/>
<accession>A0A3S4EJL4</accession>
<keyword evidence="2" id="KW-1185">Reference proteome</keyword>
<protein>
    <submittedName>
        <fullName evidence="1">Uncharacterized protein</fullName>
    </submittedName>
</protein>
<evidence type="ECO:0000313" key="2">
    <source>
        <dbReference type="Proteomes" id="UP000268844"/>
    </source>
</evidence>
<organism evidence="1 2">
    <name type="scientific">Devosia equisanguinis</name>
    <dbReference type="NCBI Taxonomy" id="2490941"/>
    <lineage>
        <taxon>Bacteria</taxon>
        <taxon>Pseudomonadati</taxon>
        <taxon>Pseudomonadota</taxon>
        <taxon>Alphaproteobacteria</taxon>
        <taxon>Hyphomicrobiales</taxon>
        <taxon>Devosiaceae</taxon>
        <taxon>Devosia</taxon>
    </lineage>
</organism>